<evidence type="ECO:0000256" key="3">
    <source>
        <dbReference type="ARBA" id="ARBA00022598"/>
    </source>
</evidence>
<dbReference type="GO" id="GO:0006429">
    <property type="term" value="P:leucyl-tRNA aminoacylation"/>
    <property type="evidence" value="ECO:0007669"/>
    <property type="project" value="UniProtKB-UniRule"/>
</dbReference>
<dbReference type="InterPro" id="IPR002302">
    <property type="entry name" value="Leu-tRNA-ligase"/>
</dbReference>
<keyword evidence="4 9" id="KW-0547">Nucleotide-binding</keyword>
<dbReference type="InterPro" id="IPR013155">
    <property type="entry name" value="M/V/L/I-tRNA-synth_anticd-bd"/>
</dbReference>
<dbReference type="PROSITE" id="PS00178">
    <property type="entry name" value="AA_TRNA_LIGASE_I"/>
    <property type="match status" value="1"/>
</dbReference>
<dbReference type="InterPro" id="IPR015413">
    <property type="entry name" value="Methionyl/Leucyl_tRNA_Synth"/>
</dbReference>
<evidence type="ECO:0000256" key="7">
    <source>
        <dbReference type="ARBA" id="ARBA00023146"/>
    </source>
</evidence>
<evidence type="ECO:0000256" key="4">
    <source>
        <dbReference type="ARBA" id="ARBA00022741"/>
    </source>
</evidence>
<feature type="domain" description="Aminoacyl-tRNA synthetase class Ia" evidence="11">
    <location>
        <begin position="417"/>
        <end position="618"/>
    </location>
</feature>
<evidence type="ECO:0000259" key="11">
    <source>
        <dbReference type="Pfam" id="PF00133"/>
    </source>
</evidence>
<dbReference type="InterPro" id="IPR014729">
    <property type="entry name" value="Rossmann-like_a/b/a_fold"/>
</dbReference>
<accession>A0A7R6PN15</accession>
<dbReference type="GO" id="GO:0005524">
    <property type="term" value="F:ATP binding"/>
    <property type="evidence" value="ECO:0007669"/>
    <property type="project" value="UniProtKB-UniRule"/>
</dbReference>
<dbReference type="PANTHER" id="PTHR43740:SF2">
    <property type="entry name" value="LEUCINE--TRNA LIGASE, MITOCHONDRIAL"/>
    <property type="match status" value="1"/>
</dbReference>
<keyword evidence="7 9" id="KW-0030">Aminoacyl-tRNA synthetase</keyword>
<dbReference type="SUPFAM" id="SSF50677">
    <property type="entry name" value="ValRS/IleRS/LeuRS editing domain"/>
    <property type="match status" value="1"/>
</dbReference>
<dbReference type="Pfam" id="PF09334">
    <property type="entry name" value="tRNA-synt_1g"/>
    <property type="match status" value="1"/>
</dbReference>
<dbReference type="Pfam" id="PF00133">
    <property type="entry name" value="tRNA-synt_1"/>
    <property type="match status" value="1"/>
</dbReference>
<dbReference type="FunFam" id="3.40.50.620:FF:000100">
    <property type="entry name" value="probable leucine--tRNA ligase, mitochondrial"/>
    <property type="match status" value="1"/>
</dbReference>
<evidence type="ECO:0000256" key="8">
    <source>
        <dbReference type="ARBA" id="ARBA00047469"/>
    </source>
</evidence>
<dbReference type="InterPro" id="IPR002300">
    <property type="entry name" value="aa-tRNA-synth_Ia"/>
</dbReference>
<dbReference type="InterPro" id="IPR025709">
    <property type="entry name" value="Leu_tRNA-synth_edit"/>
</dbReference>
<dbReference type="Pfam" id="PF13603">
    <property type="entry name" value="tRNA-synt_1_2"/>
    <property type="match status" value="1"/>
</dbReference>
<dbReference type="FunFam" id="3.40.50.620:FF:000003">
    <property type="entry name" value="Leucine--tRNA ligase"/>
    <property type="match status" value="1"/>
</dbReference>
<evidence type="ECO:0000313" key="16">
    <source>
        <dbReference type="Proteomes" id="UP000595564"/>
    </source>
</evidence>
<comment type="similarity">
    <text evidence="1 9 10">Belongs to the class-I aminoacyl-tRNA synthetase family.</text>
</comment>
<dbReference type="NCBIfam" id="TIGR00396">
    <property type="entry name" value="leuS_bact"/>
    <property type="match status" value="1"/>
</dbReference>
<evidence type="ECO:0000256" key="6">
    <source>
        <dbReference type="ARBA" id="ARBA00022917"/>
    </source>
</evidence>
<sequence length="817" mass="93954">MAYNFESVETKWREKWEKENPYKVDVDKNKKKFYCLEMLPYPSGRIHMGHVRNYSIGDVVARYLTMNGYNVLHPMGWDAFGLPAENAAIKRGDHPRVHTVNHIEMMRKQLKNLGFSYDWDREIATCFPEYYKWNQWFFLKMYEKGLAYRSKRSVNWCPSCNTVLANEQAEGGKCWRCDSEVEQRELEQWFIRITDYADRLLDNLDKLEGWPENVKEMQKNWIGRSEGSIVKFKVKGIDEDIEVFTTRVDTIFGCTFVCVAPNHEIVKTFIKKGDKADEVKVFVEKINKMSREERLQTSEKLGQFTGFYAVNPFNGKEVPIYLANFVLAEYGTGAVMSVPAHDERDFEFAKKYGLEIVPVIAPEKDFVYKGELEKAFTEYGYLINSGEFSGLKTEEAKKKMNQWLEKNGLGRAAITYKLKDWGISRQRYWGTPIPIIYCDKCGIVPVPYEDLPVELPDDVEFTGEGGSPLLTSKTFLKTKCPKCGGEARRETDTMDTFVDSSWYYFRYIDPKNNNEPFSKEKVEYWSPVDLYIGGIEHATMHLIYTRFFTMFLHDLGLVPVEEPVVRLLTQGMVIKDGRKMSKSLGNVVDPDEMIKKYGADAVRVFMLFAAPPEKEIDWQDQGAEGALRFLTRIWNFGEENAELIKAETSLKINELSSSGKELLKKLHKTIKKVSEDIEKRIHLNTAIASLMELFNSLSSFKPENKMDEIAVKGVFHGLVKMLMPFAPHICSEMGEIYGIDIAKWPEFNKELAKDETFTLIVQINGKVKGRVEVDAGIDGDTAFELAIKDSKVAKAIEGKAVVKKIYIPNRLLNIVVK</sequence>
<dbReference type="CDD" id="cd00812">
    <property type="entry name" value="LeuRS_core"/>
    <property type="match status" value="1"/>
</dbReference>
<keyword evidence="6 9" id="KW-0648">Protein biosynthesis</keyword>
<feature type="domain" description="Methionyl/Valyl/Leucyl/Isoleucyl-tRNA synthetase anticodon-binding" evidence="12">
    <location>
        <begin position="660"/>
        <end position="776"/>
    </location>
</feature>
<dbReference type="KEGG" id="thyd:TTHT_1609"/>
<gene>
    <name evidence="9 15" type="primary">leuS</name>
    <name evidence="15" type="ORF">TTHT_1609</name>
</gene>
<keyword evidence="3 9" id="KW-0436">Ligase</keyword>
<dbReference type="PANTHER" id="PTHR43740">
    <property type="entry name" value="LEUCYL-TRNA SYNTHETASE"/>
    <property type="match status" value="1"/>
</dbReference>
<dbReference type="SUPFAM" id="SSF47323">
    <property type="entry name" value="Anticodon-binding domain of a subclass of class I aminoacyl-tRNA synthetases"/>
    <property type="match status" value="1"/>
</dbReference>
<dbReference type="EC" id="6.1.1.4" evidence="9"/>
<feature type="domain" description="Leucyl-tRNA synthetase editing" evidence="14">
    <location>
        <begin position="219"/>
        <end position="405"/>
    </location>
</feature>
<dbReference type="RefSeq" id="WP_201327395.1">
    <property type="nucleotide sequence ID" value="NZ_AP017470.1"/>
</dbReference>
<dbReference type="HAMAP" id="MF_00049_B">
    <property type="entry name" value="Leu_tRNA_synth_B"/>
    <property type="match status" value="1"/>
</dbReference>
<dbReference type="GO" id="GO:0005829">
    <property type="term" value="C:cytosol"/>
    <property type="evidence" value="ECO:0007669"/>
    <property type="project" value="TreeGrafter"/>
</dbReference>
<protein>
    <recommendedName>
        <fullName evidence="9">Leucine--tRNA ligase</fullName>
        <ecNumber evidence="9">6.1.1.4</ecNumber>
    </recommendedName>
    <alternativeName>
        <fullName evidence="9">Leucyl-tRNA synthetase</fullName>
        <shortName evidence="9">LeuRS</shortName>
    </alternativeName>
</protein>
<dbReference type="Gene3D" id="1.10.730.10">
    <property type="entry name" value="Isoleucyl-tRNA Synthetase, Domain 1"/>
    <property type="match status" value="1"/>
</dbReference>
<dbReference type="Proteomes" id="UP000595564">
    <property type="component" value="Chromosome"/>
</dbReference>
<evidence type="ECO:0000256" key="10">
    <source>
        <dbReference type="RuleBase" id="RU363035"/>
    </source>
</evidence>
<dbReference type="EMBL" id="AP017470">
    <property type="protein sequence ID" value="BBB33097.1"/>
    <property type="molecule type" value="Genomic_DNA"/>
</dbReference>
<feature type="short sequence motif" description="'HIGH' region" evidence="9">
    <location>
        <begin position="40"/>
        <end position="50"/>
    </location>
</feature>
<dbReference type="GO" id="GO:0002161">
    <property type="term" value="F:aminoacyl-tRNA deacylase activity"/>
    <property type="evidence" value="ECO:0007669"/>
    <property type="project" value="InterPro"/>
</dbReference>
<comment type="subcellular location">
    <subcellularLocation>
        <location evidence="9">Cytoplasm</location>
    </subcellularLocation>
</comment>
<evidence type="ECO:0000259" key="12">
    <source>
        <dbReference type="Pfam" id="PF08264"/>
    </source>
</evidence>
<dbReference type="SUPFAM" id="SSF52374">
    <property type="entry name" value="Nucleotidylyl transferase"/>
    <property type="match status" value="1"/>
</dbReference>
<dbReference type="GO" id="GO:0004823">
    <property type="term" value="F:leucine-tRNA ligase activity"/>
    <property type="evidence" value="ECO:0007669"/>
    <property type="project" value="UniProtKB-UniRule"/>
</dbReference>
<feature type="binding site" evidence="9">
    <location>
        <position position="582"/>
    </location>
    <ligand>
        <name>ATP</name>
        <dbReference type="ChEBI" id="CHEBI:30616"/>
    </ligand>
</feature>
<proteinExistence type="inferred from homology"/>
<keyword evidence="16" id="KW-1185">Reference proteome</keyword>
<evidence type="ECO:0000256" key="5">
    <source>
        <dbReference type="ARBA" id="ARBA00022840"/>
    </source>
</evidence>
<dbReference type="Pfam" id="PF08264">
    <property type="entry name" value="Anticodon_1"/>
    <property type="match status" value="1"/>
</dbReference>
<dbReference type="Gene3D" id="3.10.20.590">
    <property type="match status" value="1"/>
</dbReference>
<evidence type="ECO:0000259" key="13">
    <source>
        <dbReference type="Pfam" id="PF09334"/>
    </source>
</evidence>
<name>A0A7R6PN15_9BACT</name>
<evidence type="ECO:0000256" key="9">
    <source>
        <dbReference type="HAMAP-Rule" id="MF_00049"/>
    </source>
</evidence>
<keyword evidence="2 9" id="KW-0963">Cytoplasm</keyword>
<dbReference type="PRINTS" id="PR00985">
    <property type="entry name" value="TRNASYNTHLEU"/>
</dbReference>
<feature type="short sequence motif" description="'KMSKS' region" evidence="9">
    <location>
        <begin position="579"/>
        <end position="583"/>
    </location>
</feature>
<dbReference type="InterPro" id="IPR009080">
    <property type="entry name" value="tRNAsynth_Ia_anticodon-bd"/>
</dbReference>
<keyword evidence="5 9" id="KW-0067">ATP-binding</keyword>
<dbReference type="InterPro" id="IPR001412">
    <property type="entry name" value="aa-tRNA-synth_I_CS"/>
</dbReference>
<dbReference type="Gene3D" id="3.40.50.620">
    <property type="entry name" value="HUPs"/>
    <property type="match status" value="2"/>
</dbReference>
<evidence type="ECO:0000259" key="14">
    <source>
        <dbReference type="Pfam" id="PF13603"/>
    </source>
</evidence>
<evidence type="ECO:0000313" key="15">
    <source>
        <dbReference type="EMBL" id="BBB33097.1"/>
    </source>
</evidence>
<evidence type="ECO:0000256" key="2">
    <source>
        <dbReference type="ARBA" id="ARBA00022490"/>
    </source>
</evidence>
<dbReference type="FunFam" id="1.10.730.10:FF:000002">
    <property type="entry name" value="Leucine--tRNA ligase"/>
    <property type="match status" value="1"/>
</dbReference>
<feature type="domain" description="Methionyl/Leucyl tRNA synthetase" evidence="13">
    <location>
        <begin position="39"/>
        <end position="180"/>
    </location>
</feature>
<dbReference type="InterPro" id="IPR009008">
    <property type="entry name" value="Val/Leu/Ile-tRNA-synth_edit"/>
</dbReference>
<dbReference type="AlphaFoldDB" id="A0A7R6PN15"/>
<evidence type="ECO:0000256" key="1">
    <source>
        <dbReference type="ARBA" id="ARBA00005594"/>
    </source>
</evidence>
<organism evidence="15 16">
    <name type="scientific">Thermotomaculum hydrothermale</name>
    <dbReference type="NCBI Taxonomy" id="981385"/>
    <lineage>
        <taxon>Bacteria</taxon>
        <taxon>Pseudomonadati</taxon>
        <taxon>Acidobacteriota</taxon>
        <taxon>Holophagae</taxon>
        <taxon>Thermotomaculales</taxon>
        <taxon>Thermotomaculaceae</taxon>
        <taxon>Thermotomaculum</taxon>
    </lineage>
</organism>
<reference evidence="15 16" key="1">
    <citation type="journal article" date="2012" name="Extremophiles">
        <title>Thermotomaculum hydrothermale gen. nov., sp. nov., a novel heterotrophic thermophile within the phylum Acidobacteria from a deep-sea hydrothermal vent chimney in the Southern Okinawa Trough.</title>
        <authorList>
            <person name="Izumi H."/>
            <person name="Nunoura T."/>
            <person name="Miyazaki M."/>
            <person name="Mino S."/>
            <person name="Toki T."/>
            <person name="Takai K."/>
            <person name="Sako Y."/>
            <person name="Sawabe T."/>
            <person name="Nakagawa S."/>
        </authorList>
    </citation>
    <scope>NUCLEOTIDE SEQUENCE [LARGE SCALE GENOMIC DNA]</scope>
    <source>
        <strain evidence="15 16">AC55</strain>
    </source>
</reference>
<comment type="catalytic activity">
    <reaction evidence="8 9">
        <text>tRNA(Leu) + L-leucine + ATP = L-leucyl-tRNA(Leu) + AMP + diphosphate</text>
        <dbReference type="Rhea" id="RHEA:11688"/>
        <dbReference type="Rhea" id="RHEA-COMP:9613"/>
        <dbReference type="Rhea" id="RHEA-COMP:9622"/>
        <dbReference type="ChEBI" id="CHEBI:30616"/>
        <dbReference type="ChEBI" id="CHEBI:33019"/>
        <dbReference type="ChEBI" id="CHEBI:57427"/>
        <dbReference type="ChEBI" id="CHEBI:78442"/>
        <dbReference type="ChEBI" id="CHEBI:78494"/>
        <dbReference type="ChEBI" id="CHEBI:456215"/>
        <dbReference type="EC" id="6.1.1.4"/>
    </reaction>
</comment>
<dbReference type="CDD" id="cd07958">
    <property type="entry name" value="Anticodon_Ia_Leu_BEm"/>
    <property type="match status" value="1"/>
</dbReference>